<evidence type="ECO:0000313" key="2">
    <source>
        <dbReference type="EMBL" id="MSU90789.1"/>
    </source>
</evidence>
<evidence type="ECO:0000256" key="1">
    <source>
        <dbReference type="SAM" id="MobiDB-lite"/>
    </source>
</evidence>
<dbReference type="AlphaFoldDB" id="A0A6L5Z3C0"/>
<keyword evidence="3" id="KW-1185">Reference proteome</keyword>
<reference evidence="2 3" key="1">
    <citation type="submission" date="2019-10" db="EMBL/GenBank/DDBJ databases">
        <title>Cognatihalovulum marinum gen. nov. sp. nov., a new member of the family Rhodobacteraceae isolated from deep seawater of the Northwest Indian Ocean.</title>
        <authorList>
            <person name="Ruan C."/>
            <person name="Wang J."/>
            <person name="Zheng X."/>
            <person name="Song L."/>
            <person name="Zhu Y."/>
            <person name="Huang Y."/>
            <person name="Lu Z."/>
            <person name="Du W."/>
            <person name="Huang L."/>
            <person name="Dai X."/>
        </authorList>
    </citation>
    <scope>NUCLEOTIDE SEQUENCE [LARGE SCALE GENOMIC DNA]</scope>
    <source>
        <strain evidence="2 3">2CG4</strain>
    </source>
</reference>
<dbReference type="InterPro" id="IPR004927">
    <property type="entry name" value="MerB"/>
</dbReference>
<sequence>MTEAADARRAPELEPDPLVAQLAHLFPPLDRTARRIALATYRLLARQDRATPDEIAAAAGVATGTVGEEIELWPGVFRDGDGAVIGFWGLTGHAMPHRLTLSGGCARYTWCAWDALFIPDLLGTTAQVDSSTPLDGRPVGLQVSPLGARPLDPGQPPLHVSFRLPAAAAWQEDVVTTFCHHVFFLFEDEVARWLADHPGTVALPLDDAFRAGRQKNAHQFGRRAPAADPPSGF</sequence>
<dbReference type="SUPFAM" id="SSF160387">
    <property type="entry name" value="NosL/MerB-like"/>
    <property type="match status" value="1"/>
</dbReference>
<dbReference type="EMBL" id="WIND01000012">
    <property type="protein sequence ID" value="MSU90789.1"/>
    <property type="molecule type" value="Genomic_DNA"/>
</dbReference>
<gene>
    <name evidence="2" type="ORF">GE300_14390</name>
</gene>
<dbReference type="InterPro" id="IPR053717">
    <property type="entry name" value="MerB_lyase_sf"/>
</dbReference>
<name>A0A6L5Z3C0_9RHOB</name>
<feature type="region of interest" description="Disordered" evidence="1">
    <location>
        <begin position="214"/>
        <end position="233"/>
    </location>
</feature>
<proteinExistence type="predicted"/>
<dbReference type="GO" id="GO:0018836">
    <property type="term" value="F:alkylmercury lyase activity"/>
    <property type="evidence" value="ECO:0007669"/>
    <property type="project" value="InterPro"/>
</dbReference>
<dbReference type="RefSeq" id="WP_154447280.1">
    <property type="nucleotide sequence ID" value="NZ_WIND01000012.1"/>
</dbReference>
<accession>A0A6L5Z3C0</accession>
<evidence type="ECO:0000313" key="3">
    <source>
        <dbReference type="Proteomes" id="UP000474957"/>
    </source>
</evidence>
<organism evidence="2 3">
    <name type="scientific">Halovulum marinum</name>
    <dbReference type="NCBI Taxonomy" id="2662447"/>
    <lineage>
        <taxon>Bacteria</taxon>
        <taxon>Pseudomonadati</taxon>
        <taxon>Pseudomonadota</taxon>
        <taxon>Alphaproteobacteria</taxon>
        <taxon>Rhodobacterales</taxon>
        <taxon>Paracoccaceae</taxon>
        <taxon>Halovulum</taxon>
    </lineage>
</organism>
<dbReference type="Pfam" id="PF03243">
    <property type="entry name" value="MerB"/>
    <property type="match status" value="1"/>
</dbReference>
<protein>
    <recommendedName>
        <fullName evidence="4">Alkylmercury lyase</fullName>
    </recommendedName>
</protein>
<evidence type="ECO:0008006" key="4">
    <source>
        <dbReference type="Google" id="ProtNLM"/>
    </source>
</evidence>
<comment type="caution">
    <text evidence="2">The sequence shown here is derived from an EMBL/GenBank/DDBJ whole genome shotgun (WGS) entry which is preliminary data.</text>
</comment>
<dbReference type="Gene3D" id="3.30.450.410">
    <property type="match status" value="1"/>
</dbReference>
<dbReference type="Proteomes" id="UP000474957">
    <property type="component" value="Unassembled WGS sequence"/>
</dbReference>